<organism evidence="1 2">
    <name type="scientific">Purpureocillium lilacinum</name>
    <name type="common">Paecilomyces lilacinus</name>
    <dbReference type="NCBI Taxonomy" id="33203"/>
    <lineage>
        <taxon>Eukaryota</taxon>
        <taxon>Fungi</taxon>
        <taxon>Dikarya</taxon>
        <taxon>Ascomycota</taxon>
        <taxon>Pezizomycotina</taxon>
        <taxon>Sordariomycetes</taxon>
        <taxon>Hypocreomycetidae</taxon>
        <taxon>Hypocreales</taxon>
        <taxon>Ophiocordycipitaceae</taxon>
        <taxon>Purpureocillium</taxon>
    </lineage>
</organism>
<proteinExistence type="predicted"/>
<dbReference type="Proteomes" id="UP000078340">
    <property type="component" value="Unassembled WGS sequence"/>
</dbReference>
<accession>A0A179HQX3</accession>
<evidence type="ECO:0000313" key="2">
    <source>
        <dbReference type="Proteomes" id="UP000078340"/>
    </source>
</evidence>
<name>A0A179HQX3_PURLI</name>
<protein>
    <submittedName>
        <fullName evidence="1">Uncharacterized protein</fullName>
    </submittedName>
</protein>
<dbReference type="AlphaFoldDB" id="A0A179HQX3"/>
<comment type="caution">
    <text evidence="1">The sequence shown here is derived from an EMBL/GenBank/DDBJ whole genome shotgun (WGS) entry which is preliminary data.</text>
</comment>
<evidence type="ECO:0000313" key="1">
    <source>
        <dbReference type="EMBL" id="OAQ91859.1"/>
    </source>
</evidence>
<dbReference type="EMBL" id="LSBI01000003">
    <property type="protein sequence ID" value="OAQ91859.1"/>
    <property type="molecule type" value="Genomic_DNA"/>
</dbReference>
<gene>
    <name evidence="1" type="ORF">VFPFJ_03599</name>
</gene>
<reference evidence="1 2" key="1">
    <citation type="submission" date="2016-02" db="EMBL/GenBank/DDBJ databases">
        <title>Biosynthesis of antibiotic leucinostatins and their inhibition on Phytophthora in bio-control Purpureocillium lilacinum.</title>
        <authorList>
            <person name="Wang G."/>
            <person name="Liu Z."/>
            <person name="Lin R."/>
            <person name="Li E."/>
            <person name="Mao Z."/>
            <person name="Ling J."/>
            <person name="Yin W."/>
            <person name="Xie B."/>
        </authorList>
    </citation>
    <scope>NUCLEOTIDE SEQUENCE [LARGE SCALE GENOMIC DNA]</scope>
    <source>
        <strain evidence="1">PLFJ-1</strain>
    </source>
</reference>
<sequence length="86" mass="9779">MRVEALANETCYSDITCFPFGHHKTCRGRQRRQIWHAAVGLELAPRDVFDCCCSRAAAWRCLGSWCLNRRQVMSNSTSRTDNPSAT</sequence>